<name>A0A6A3GZ12_9STRA</name>
<keyword evidence="3" id="KW-1185">Reference proteome</keyword>
<dbReference type="OrthoDB" id="129304at2759"/>
<evidence type="ECO:0000313" key="1">
    <source>
        <dbReference type="EMBL" id="KAE8962289.1"/>
    </source>
</evidence>
<accession>A0A6A3GZ12</accession>
<protein>
    <submittedName>
        <fullName evidence="1">Uncharacterized protein</fullName>
    </submittedName>
</protein>
<evidence type="ECO:0000313" key="2">
    <source>
        <dbReference type="EMBL" id="KAE9270387.1"/>
    </source>
</evidence>
<sequence length="127" mass="14877">MKKITEQVAEVMSGHIPDIFGFFKTHLKMDLKQQDVEARVVKDFGDFDQLIEEHGFASMLEACSKDRPNYRDRMKNRYKLIIENLKTEIKRLVSIQHRGAKPNDIALHQLILARAKMQQRCHIVTGW</sequence>
<comment type="caution">
    <text evidence="1">The sequence shown here is derived from an EMBL/GenBank/DDBJ whole genome shotgun (WGS) entry which is preliminary data.</text>
</comment>
<dbReference type="Proteomes" id="UP000434957">
    <property type="component" value="Unassembled WGS sequence"/>
</dbReference>
<dbReference type="EMBL" id="QXFT01006017">
    <property type="protein sequence ID" value="KAE9270387.1"/>
    <property type="molecule type" value="Genomic_DNA"/>
</dbReference>
<dbReference type="Proteomes" id="UP000435112">
    <property type="component" value="Unassembled WGS sequence"/>
</dbReference>
<proteinExistence type="predicted"/>
<reference evidence="1 4" key="1">
    <citation type="submission" date="2018-09" db="EMBL/GenBank/DDBJ databases">
        <title>Genomic investigation of the strawberry pathogen Phytophthora fragariae indicates pathogenicity is determined by transcriptional variation in three key races.</title>
        <authorList>
            <person name="Adams T.M."/>
            <person name="Armitage A.D."/>
            <person name="Sobczyk M.K."/>
            <person name="Bates H.J."/>
            <person name="Dunwell J.M."/>
            <person name="Nellist C.F."/>
            <person name="Harrison R.J."/>
        </authorList>
    </citation>
    <scope>NUCLEOTIDE SEQUENCE [LARGE SCALE GENOMIC DNA]</scope>
    <source>
        <strain evidence="1 4">SCRP324</strain>
        <strain evidence="2 3">SCRP333</strain>
    </source>
</reference>
<organism evidence="1 4">
    <name type="scientific">Phytophthora rubi</name>
    <dbReference type="NCBI Taxonomy" id="129364"/>
    <lineage>
        <taxon>Eukaryota</taxon>
        <taxon>Sar</taxon>
        <taxon>Stramenopiles</taxon>
        <taxon>Oomycota</taxon>
        <taxon>Peronosporomycetes</taxon>
        <taxon>Peronosporales</taxon>
        <taxon>Peronosporaceae</taxon>
        <taxon>Phytophthora</taxon>
    </lineage>
</organism>
<dbReference type="AlphaFoldDB" id="A0A6A3GZ12"/>
<gene>
    <name evidence="1" type="ORF">PR002_g29642</name>
    <name evidence="2" type="ORF">PR003_g30842</name>
</gene>
<dbReference type="EMBL" id="QXFU01006019">
    <property type="protein sequence ID" value="KAE8962289.1"/>
    <property type="molecule type" value="Genomic_DNA"/>
</dbReference>
<evidence type="ECO:0000313" key="4">
    <source>
        <dbReference type="Proteomes" id="UP000435112"/>
    </source>
</evidence>
<evidence type="ECO:0000313" key="3">
    <source>
        <dbReference type="Proteomes" id="UP000434957"/>
    </source>
</evidence>